<dbReference type="GO" id="GO:0005524">
    <property type="term" value="F:ATP binding"/>
    <property type="evidence" value="ECO:0007669"/>
    <property type="project" value="UniProtKB-KW"/>
</dbReference>
<keyword evidence="3" id="KW-0067">ATP-binding</keyword>
<dbReference type="GO" id="GO:0016887">
    <property type="term" value="F:ATP hydrolysis activity"/>
    <property type="evidence" value="ECO:0007669"/>
    <property type="project" value="InterPro"/>
</dbReference>
<dbReference type="InterPro" id="IPR003439">
    <property type="entry name" value="ABC_transporter-like_ATP-bd"/>
</dbReference>
<evidence type="ECO:0000256" key="1">
    <source>
        <dbReference type="ARBA" id="ARBA00022448"/>
    </source>
</evidence>
<accession>A0A381PT41</accession>
<dbReference type="SUPFAM" id="SSF52540">
    <property type="entry name" value="P-loop containing nucleoside triphosphate hydrolases"/>
    <property type="match status" value="1"/>
</dbReference>
<gene>
    <name evidence="5" type="ORF">METZ01_LOCUS23039</name>
</gene>
<evidence type="ECO:0000256" key="2">
    <source>
        <dbReference type="ARBA" id="ARBA00022741"/>
    </source>
</evidence>
<keyword evidence="1" id="KW-0813">Transport</keyword>
<evidence type="ECO:0000313" key="5">
    <source>
        <dbReference type="EMBL" id="SUZ70185.1"/>
    </source>
</evidence>
<dbReference type="AlphaFoldDB" id="A0A381PT41"/>
<dbReference type="EMBL" id="UINC01001083">
    <property type="protein sequence ID" value="SUZ70185.1"/>
    <property type="molecule type" value="Genomic_DNA"/>
</dbReference>
<dbReference type="PROSITE" id="PS50893">
    <property type="entry name" value="ABC_TRANSPORTER_2"/>
    <property type="match status" value="1"/>
</dbReference>
<dbReference type="PANTHER" id="PTHR42734">
    <property type="entry name" value="METAL TRANSPORT SYSTEM ATP-BINDING PROTEIN TM_0124-RELATED"/>
    <property type="match status" value="1"/>
</dbReference>
<reference evidence="5" key="1">
    <citation type="submission" date="2018-05" db="EMBL/GenBank/DDBJ databases">
        <authorList>
            <person name="Lanie J.A."/>
            <person name="Ng W.-L."/>
            <person name="Kazmierczak K.M."/>
            <person name="Andrzejewski T.M."/>
            <person name="Davidsen T.M."/>
            <person name="Wayne K.J."/>
            <person name="Tettelin H."/>
            <person name="Glass J.I."/>
            <person name="Rusch D."/>
            <person name="Podicherti R."/>
            <person name="Tsui H.-C.T."/>
            <person name="Winkler M.E."/>
        </authorList>
    </citation>
    <scope>NUCLEOTIDE SEQUENCE</scope>
</reference>
<proteinExistence type="predicted"/>
<feature type="domain" description="ABC transporter" evidence="4">
    <location>
        <begin position="8"/>
        <end position="250"/>
    </location>
</feature>
<dbReference type="InterPro" id="IPR027417">
    <property type="entry name" value="P-loop_NTPase"/>
</dbReference>
<organism evidence="5">
    <name type="scientific">marine metagenome</name>
    <dbReference type="NCBI Taxonomy" id="408172"/>
    <lineage>
        <taxon>unclassified sequences</taxon>
        <taxon>metagenomes</taxon>
        <taxon>ecological metagenomes</taxon>
    </lineage>
</organism>
<dbReference type="InterPro" id="IPR050153">
    <property type="entry name" value="Metal_Ion_Import_ABC"/>
</dbReference>
<protein>
    <recommendedName>
        <fullName evidence="4">ABC transporter domain-containing protein</fullName>
    </recommendedName>
</protein>
<evidence type="ECO:0000259" key="4">
    <source>
        <dbReference type="PROSITE" id="PS50893"/>
    </source>
</evidence>
<keyword evidence="2" id="KW-0547">Nucleotide-binding</keyword>
<dbReference type="InterPro" id="IPR003593">
    <property type="entry name" value="AAA+_ATPase"/>
</dbReference>
<name>A0A381PT41_9ZZZZ</name>
<dbReference type="SMART" id="SM00382">
    <property type="entry name" value="AAA"/>
    <property type="match status" value="1"/>
</dbReference>
<dbReference type="Gene3D" id="3.40.50.300">
    <property type="entry name" value="P-loop containing nucleotide triphosphate hydrolases"/>
    <property type="match status" value="1"/>
</dbReference>
<sequence length="269" mass="30211">MSSNKTLIDFHNATLYRNKKKVFDNLNLKIRAKDQVAILGPNGSGKTTLLKAINREIYPVFEDGAWIKILGKETWNVWDLRSKLGIVSNELQIIYNKNITGINVVLSGYLSSIGTHGLLAKQITKINKSSAETLMKNIGIEHLSNITLKKMSTGEQRRCLLARALVHSPDTLILDEPTTGLDLLARCEYLDLINGLILKGRNIILVTHRLDEIPPEINRIVMIRNGTIIIDGPKKDVINEKNLQLTFGISVGLKVLNNYYLTYPKNNNK</sequence>
<dbReference type="Pfam" id="PF00005">
    <property type="entry name" value="ABC_tran"/>
    <property type="match status" value="1"/>
</dbReference>
<evidence type="ECO:0000256" key="3">
    <source>
        <dbReference type="ARBA" id="ARBA00022840"/>
    </source>
</evidence>